<name>A0A1H0HS62_9BACI</name>
<dbReference type="RefSeq" id="WP_090843388.1">
    <property type="nucleotide sequence ID" value="NZ_FNIL01000009.1"/>
</dbReference>
<dbReference type="Pfam" id="PF01613">
    <property type="entry name" value="Flavin_Reduct"/>
    <property type="match status" value="1"/>
</dbReference>
<sequence length="178" mass="20222">MDSNQSRDKYSQIYGLRSRGVFFVSTSDDKRAHFHFGCWTTQCSHHPPRMLTCFPKEFEGTEIVKNSGRWALSLAAADQEEFHDKFFSGNQSIQEIGEEHFIYAETGTPILKDAVAYFDCKVHSLIDNGDFVIAVGDIVDAKALHPDKKNLNVEYLSAEREEDYMTGPLTLPFKGFNL</sequence>
<dbReference type="AlphaFoldDB" id="A0A1H0HS62"/>
<protein>
    <submittedName>
        <fullName evidence="2">NADH-FMN oxidoreductase RutF, flavin reductase (DIM6/NTAB) family</fullName>
    </submittedName>
</protein>
<dbReference type="SUPFAM" id="SSF50475">
    <property type="entry name" value="FMN-binding split barrel"/>
    <property type="match status" value="1"/>
</dbReference>
<accession>A0A1H0HS62</accession>
<dbReference type="SMART" id="SM00903">
    <property type="entry name" value="Flavin_Reduct"/>
    <property type="match status" value="1"/>
</dbReference>
<proteinExistence type="predicted"/>
<dbReference type="OrthoDB" id="9794638at2"/>
<evidence type="ECO:0000313" key="3">
    <source>
        <dbReference type="Proteomes" id="UP000198778"/>
    </source>
</evidence>
<dbReference type="STRING" id="745820.SAMN04488053_10917"/>
<keyword evidence="3" id="KW-1185">Reference proteome</keyword>
<evidence type="ECO:0000259" key="1">
    <source>
        <dbReference type="SMART" id="SM00903"/>
    </source>
</evidence>
<dbReference type="Proteomes" id="UP000198778">
    <property type="component" value="Unassembled WGS sequence"/>
</dbReference>
<feature type="domain" description="Flavin reductase like" evidence="1">
    <location>
        <begin position="16"/>
        <end position="152"/>
    </location>
</feature>
<evidence type="ECO:0000313" key="2">
    <source>
        <dbReference type="EMBL" id="SDO21977.1"/>
    </source>
</evidence>
<dbReference type="Gene3D" id="2.30.110.10">
    <property type="entry name" value="Electron Transport, Fmn-binding Protein, Chain A"/>
    <property type="match status" value="1"/>
</dbReference>
<dbReference type="GO" id="GO:0010181">
    <property type="term" value="F:FMN binding"/>
    <property type="evidence" value="ECO:0007669"/>
    <property type="project" value="InterPro"/>
</dbReference>
<dbReference type="InterPro" id="IPR012349">
    <property type="entry name" value="Split_barrel_FMN-bd"/>
</dbReference>
<reference evidence="3" key="1">
    <citation type="submission" date="2016-10" db="EMBL/GenBank/DDBJ databases">
        <authorList>
            <person name="Varghese N."/>
            <person name="Submissions S."/>
        </authorList>
    </citation>
    <scope>NUCLEOTIDE SEQUENCE [LARGE SCALE GENOMIC DNA]</scope>
    <source>
        <strain evidence="3">CGMCC 1.10369</strain>
    </source>
</reference>
<organism evidence="2 3">
    <name type="scientific">Alkalicoccus daliensis</name>
    <dbReference type="NCBI Taxonomy" id="745820"/>
    <lineage>
        <taxon>Bacteria</taxon>
        <taxon>Bacillati</taxon>
        <taxon>Bacillota</taxon>
        <taxon>Bacilli</taxon>
        <taxon>Bacillales</taxon>
        <taxon>Bacillaceae</taxon>
        <taxon>Alkalicoccus</taxon>
    </lineage>
</organism>
<dbReference type="EMBL" id="FNIL01000009">
    <property type="protein sequence ID" value="SDO21977.1"/>
    <property type="molecule type" value="Genomic_DNA"/>
</dbReference>
<dbReference type="InterPro" id="IPR002563">
    <property type="entry name" value="Flavin_Rdtase-like_dom"/>
</dbReference>
<gene>
    <name evidence="2" type="ORF">SAMN04488053_10917</name>
</gene>
<dbReference type="GO" id="GO:0016646">
    <property type="term" value="F:oxidoreductase activity, acting on the CH-NH group of donors, NAD or NADP as acceptor"/>
    <property type="evidence" value="ECO:0007669"/>
    <property type="project" value="UniProtKB-ARBA"/>
</dbReference>